<protein>
    <submittedName>
        <fullName evidence="1">Uncharacterized protein</fullName>
    </submittedName>
</protein>
<organism evidence="1 2">
    <name type="scientific">Fusarium oxysporum f. sp. cepae</name>
    <dbReference type="NCBI Taxonomy" id="396571"/>
    <lineage>
        <taxon>Eukaryota</taxon>
        <taxon>Fungi</taxon>
        <taxon>Dikarya</taxon>
        <taxon>Ascomycota</taxon>
        <taxon>Pezizomycotina</taxon>
        <taxon>Sordariomycetes</taxon>
        <taxon>Hypocreomycetidae</taxon>
        <taxon>Hypocreales</taxon>
        <taxon>Nectriaceae</taxon>
        <taxon>Fusarium</taxon>
        <taxon>Fusarium oxysporum species complex</taxon>
    </lineage>
</organism>
<dbReference type="Proteomes" id="UP000270866">
    <property type="component" value="Chromosome 5"/>
</dbReference>
<comment type="caution">
    <text evidence="1">The sequence shown here is derived from an EMBL/GenBank/DDBJ whole genome shotgun (WGS) entry which is preliminary data.</text>
</comment>
<sequence>MEKGGKDDRFILRLSAYMRESWATGRFWMSYAARTSWSFVVIYWKYLDERFFNKRAEGTPTKELWKARVQLLTDDKQEAMEVLVKTKVEESKEGILINWEAEKARQHLSSFLVT</sequence>
<proteinExistence type="predicted"/>
<dbReference type="AlphaFoldDB" id="A0A3L6NSI3"/>
<gene>
    <name evidence="1" type="ORF">BFJ65_g4706</name>
</gene>
<evidence type="ECO:0000313" key="2">
    <source>
        <dbReference type="Proteomes" id="UP000270866"/>
    </source>
</evidence>
<accession>A0A3L6NSI3</accession>
<name>A0A3L6NSI3_FUSOX</name>
<dbReference type="EMBL" id="MRCU01000003">
    <property type="protein sequence ID" value="RKK22090.1"/>
    <property type="molecule type" value="Genomic_DNA"/>
</dbReference>
<evidence type="ECO:0000313" key="1">
    <source>
        <dbReference type="EMBL" id="RKK22090.1"/>
    </source>
</evidence>
<reference evidence="1 2" key="1">
    <citation type="journal article" date="2018" name="Sci. Rep.">
        <title>Characterisation of pathogen-specific regions and novel effector candidates in Fusarium oxysporum f. sp. cepae.</title>
        <authorList>
            <person name="Armitage A.D."/>
            <person name="Taylor A."/>
            <person name="Sobczyk M.K."/>
            <person name="Baxter L."/>
            <person name="Greenfield B.P."/>
            <person name="Bates H.J."/>
            <person name="Wilson F."/>
            <person name="Jackson A.C."/>
            <person name="Ott S."/>
            <person name="Harrison R.J."/>
            <person name="Clarkson J.P."/>
        </authorList>
    </citation>
    <scope>NUCLEOTIDE SEQUENCE [LARGE SCALE GENOMIC DNA]</scope>
    <source>
        <strain evidence="1 2">FoC_Fus2</strain>
    </source>
</reference>